<evidence type="ECO:0000313" key="1">
    <source>
        <dbReference type="EMBL" id="EYB66390.1"/>
    </source>
</evidence>
<dbReference type="STRING" id="1476583.DEIPH_ctg139orf0116"/>
<dbReference type="AlphaFoldDB" id="A0A016QJN8"/>
<comment type="caution">
    <text evidence="1">The sequence shown here is derived from an EMBL/GenBank/DDBJ whole genome shotgun (WGS) entry which is preliminary data.</text>
</comment>
<evidence type="ECO:0000313" key="2">
    <source>
        <dbReference type="Proteomes" id="UP000020492"/>
    </source>
</evidence>
<gene>
    <name evidence="1" type="ORF">DEIPH_ctg139orf0116</name>
</gene>
<sequence>MDHQPGADGRVVWRITEEEGAVLTSGSIEAPADGDLPLERQGDQVRAGMLPVQVWQPRTKEFQLQALTPWRAGFPPFPEAYRLVATLDVPEPEAVFVICQHFTQEGWLHDPQVRARAHSAHSMCVGDVVVTPDGQAWRALGCGWEELLKT</sequence>
<keyword evidence="2" id="KW-1185">Reference proteome</keyword>
<dbReference type="EMBL" id="JHAC01000093">
    <property type="protein sequence ID" value="EYB66390.1"/>
    <property type="molecule type" value="Genomic_DNA"/>
</dbReference>
<proteinExistence type="predicted"/>
<dbReference type="RefSeq" id="WP_034360948.1">
    <property type="nucleotide sequence ID" value="NZ_JHAC01000093.1"/>
</dbReference>
<dbReference type="PATRIC" id="fig|1476583.3.peg.3631"/>
<name>A0A016QJN8_9DEIO</name>
<accession>A0A016QJN8</accession>
<reference evidence="1 2" key="1">
    <citation type="submission" date="2014-03" db="EMBL/GenBank/DDBJ databases">
        <title>Draft genome sequence of Deinococcus phoenicis 1P10ME.</title>
        <authorList>
            <person name="Stepanov V.G."/>
            <person name="Vaishampayan P."/>
            <person name="Venkateswaran K."/>
            <person name="Fox G.E."/>
        </authorList>
    </citation>
    <scope>NUCLEOTIDE SEQUENCE [LARGE SCALE GENOMIC DNA]</scope>
    <source>
        <strain evidence="1 2">1P10ME</strain>
    </source>
</reference>
<dbReference type="Proteomes" id="UP000020492">
    <property type="component" value="Unassembled WGS sequence"/>
</dbReference>
<organism evidence="1 2">
    <name type="scientific">Deinococcus phoenicis</name>
    <dbReference type="NCBI Taxonomy" id="1476583"/>
    <lineage>
        <taxon>Bacteria</taxon>
        <taxon>Thermotogati</taxon>
        <taxon>Deinococcota</taxon>
        <taxon>Deinococci</taxon>
        <taxon>Deinococcales</taxon>
        <taxon>Deinococcaceae</taxon>
        <taxon>Deinococcus</taxon>
    </lineage>
</organism>
<protein>
    <submittedName>
        <fullName evidence="1">Uncharacterized protein</fullName>
    </submittedName>
</protein>